<dbReference type="Proteomes" id="UP000594261">
    <property type="component" value="Chromosome 10"/>
</dbReference>
<keyword evidence="1" id="KW-0677">Repeat</keyword>
<dbReference type="Pfam" id="PF23598">
    <property type="entry name" value="LRR_14"/>
    <property type="match status" value="2"/>
</dbReference>
<dbReference type="EMBL" id="LRBV02000010">
    <property type="status" value="NOT_ANNOTATED_CDS"/>
    <property type="molecule type" value="Genomic_DNA"/>
</dbReference>
<evidence type="ECO:0000313" key="4">
    <source>
        <dbReference type="Proteomes" id="UP000594261"/>
    </source>
</evidence>
<dbReference type="Gene3D" id="3.80.10.10">
    <property type="entry name" value="Ribonuclease Inhibitor"/>
    <property type="match status" value="1"/>
</dbReference>
<dbReference type="PANTHER" id="PTHR47186:SF50">
    <property type="entry name" value="FBD DOMAIN-CONTAINING PROTEIN"/>
    <property type="match status" value="1"/>
</dbReference>
<organism evidence="3 4">
    <name type="scientific">Quercus lobata</name>
    <name type="common">Valley oak</name>
    <dbReference type="NCBI Taxonomy" id="97700"/>
    <lineage>
        <taxon>Eukaryota</taxon>
        <taxon>Viridiplantae</taxon>
        <taxon>Streptophyta</taxon>
        <taxon>Embryophyta</taxon>
        <taxon>Tracheophyta</taxon>
        <taxon>Spermatophyta</taxon>
        <taxon>Magnoliopsida</taxon>
        <taxon>eudicotyledons</taxon>
        <taxon>Gunneridae</taxon>
        <taxon>Pentapetalae</taxon>
        <taxon>rosids</taxon>
        <taxon>fabids</taxon>
        <taxon>Fagales</taxon>
        <taxon>Fagaceae</taxon>
        <taxon>Quercus</taxon>
    </lineage>
</organism>
<keyword evidence="4" id="KW-1185">Reference proteome</keyword>
<dbReference type="AlphaFoldDB" id="A0A7N2RBM8"/>
<dbReference type="EnsemblPlants" id="QL10p005962:mrna">
    <property type="protein sequence ID" value="QL10p005962:mrna"/>
    <property type="gene ID" value="QL10p005962"/>
</dbReference>
<feature type="domain" description="Disease resistance R13L4/SHOC-2-like LRR" evidence="2">
    <location>
        <begin position="173"/>
        <end position="277"/>
    </location>
</feature>
<accession>A0A7N2RBM8</accession>
<feature type="domain" description="Disease resistance R13L4/SHOC-2-like LRR" evidence="2">
    <location>
        <begin position="21"/>
        <end position="99"/>
    </location>
</feature>
<evidence type="ECO:0000313" key="3">
    <source>
        <dbReference type="EnsemblPlants" id="QL10p005962:mrna"/>
    </source>
</evidence>
<dbReference type="SUPFAM" id="SSF52058">
    <property type="entry name" value="L domain-like"/>
    <property type="match status" value="1"/>
</dbReference>
<dbReference type="InParanoid" id="A0A7N2RBM8"/>
<dbReference type="InterPro" id="IPR055414">
    <property type="entry name" value="LRR_R13L4/SHOC2-like"/>
</dbReference>
<sequence>MQKVVNLEGVFKPLLAEKLGMVNLRYLNLRRTYLDSFPAFIEDLPRLEILDLKHTHITILPCSIWKANNLRHLYMNGISIQKPTNQPPTNLQVLTGLNIGSKDFGIYGLDRISAENSQMHFKTCQPSYLKVDINRSTQSAFKPRVESYERSSVSLKLIFGWSEEHHQIGKLPRNLKILTLWRSGLTKDPMKVLGKLPQLRMLWLSDGSYLGQKMTCHADQNFPELRVLKLWALEKLELLTVKNGAMPQLRKLEIGVCKKLRSSEGLYQLPALKELILTTMPQDFVGDARRRLGNEKLLIN</sequence>
<evidence type="ECO:0000256" key="1">
    <source>
        <dbReference type="ARBA" id="ARBA00022737"/>
    </source>
</evidence>
<dbReference type="InterPro" id="IPR032675">
    <property type="entry name" value="LRR_dom_sf"/>
</dbReference>
<dbReference type="Gramene" id="QL10p005962:mrna">
    <property type="protein sequence ID" value="QL10p005962:mrna"/>
    <property type="gene ID" value="QL10p005962"/>
</dbReference>
<name>A0A7N2RBM8_QUELO</name>
<evidence type="ECO:0000259" key="2">
    <source>
        <dbReference type="Pfam" id="PF23598"/>
    </source>
</evidence>
<reference evidence="3 4" key="1">
    <citation type="journal article" date="2016" name="G3 (Bethesda)">
        <title>First Draft Assembly and Annotation of the Genome of a California Endemic Oak Quercus lobata Nee (Fagaceae).</title>
        <authorList>
            <person name="Sork V.L."/>
            <person name="Fitz-Gibbon S.T."/>
            <person name="Puiu D."/>
            <person name="Crepeau M."/>
            <person name="Gugger P.F."/>
            <person name="Sherman R."/>
            <person name="Stevens K."/>
            <person name="Langley C.H."/>
            <person name="Pellegrini M."/>
            <person name="Salzberg S.L."/>
        </authorList>
    </citation>
    <scope>NUCLEOTIDE SEQUENCE [LARGE SCALE GENOMIC DNA]</scope>
    <source>
        <strain evidence="3 4">cv. SW786</strain>
    </source>
</reference>
<dbReference type="PANTHER" id="PTHR47186">
    <property type="entry name" value="LEUCINE-RICH REPEAT-CONTAINING PROTEIN 57"/>
    <property type="match status" value="1"/>
</dbReference>
<proteinExistence type="predicted"/>
<reference evidence="3" key="2">
    <citation type="submission" date="2021-01" db="UniProtKB">
        <authorList>
            <consortium name="EnsemblPlants"/>
        </authorList>
    </citation>
    <scope>IDENTIFICATION</scope>
</reference>
<protein>
    <recommendedName>
        <fullName evidence="2">Disease resistance R13L4/SHOC-2-like LRR domain-containing protein</fullName>
    </recommendedName>
</protein>